<sequence length="146" mass="15942">MPAYVIGANGFRRLRKDLKQMDDKAPKQLAKVNKSIAQHVVELAKAKASSLGGVANKAAPALSASGSGSSVAVFLKKTTRPYAFGAEFGSKKYKQFKPWRGNNSSDAFEGGPGYFLFPTIRANKSEIEQKWLEAVNKLLETIQSQY</sequence>
<dbReference type="EMBL" id="JACHMO010000001">
    <property type="protein sequence ID" value="MBB5804655.1"/>
    <property type="molecule type" value="Genomic_DNA"/>
</dbReference>
<keyword evidence="2" id="KW-1185">Reference proteome</keyword>
<proteinExistence type="predicted"/>
<reference evidence="1 2" key="1">
    <citation type="submission" date="2020-08" db="EMBL/GenBank/DDBJ databases">
        <title>Sequencing the genomes of 1000 actinobacteria strains.</title>
        <authorList>
            <person name="Klenk H.-P."/>
        </authorList>
    </citation>
    <scope>NUCLEOTIDE SEQUENCE [LARGE SCALE GENOMIC DNA]</scope>
    <source>
        <strain evidence="1 2">DSM 45486</strain>
    </source>
</reference>
<organism evidence="1 2">
    <name type="scientific">Saccharothrix ecbatanensis</name>
    <dbReference type="NCBI Taxonomy" id="1105145"/>
    <lineage>
        <taxon>Bacteria</taxon>
        <taxon>Bacillati</taxon>
        <taxon>Actinomycetota</taxon>
        <taxon>Actinomycetes</taxon>
        <taxon>Pseudonocardiales</taxon>
        <taxon>Pseudonocardiaceae</taxon>
        <taxon>Saccharothrix</taxon>
    </lineage>
</organism>
<gene>
    <name evidence="1" type="ORF">F4560_004423</name>
</gene>
<dbReference type="AlphaFoldDB" id="A0A7W9M255"/>
<dbReference type="RefSeq" id="WP_184922643.1">
    <property type="nucleotide sequence ID" value="NZ_JACHMO010000001.1"/>
</dbReference>
<evidence type="ECO:0000313" key="2">
    <source>
        <dbReference type="Proteomes" id="UP000552097"/>
    </source>
</evidence>
<protein>
    <submittedName>
        <fullName evidence="1">Type III secretion system FlhB-like substrate exporter</fullName>
    </submittedName>
</protein>
<name>A0A7W9M255_9PSEU</name>
<dbReference type="Proteomes" id="UP000552097">
    <property type="component" value="Unassembled WGS sequence"/>
</dbReference>
<accession>A0A7W9M255</accession>
<evidence type="ECO:0000313" key="1">
    <source>
        <dbReference type="EMBL" id="MBB5804655.1"/>
    </source>
</evidence>
<comment type="caution">
    <text evidence="1">The sequence shown here is derived from an EMBL/GenBank/DDBJ whole genome shotgun (WGS) entry which is preliminary data.</text>
</comment>